<keyword evidence="3" id="KW-1185">Reference proteome</keyword>
<evidence type="ECO:0000256" key="1">
    <source>
        <dbReference type="SAM" id="MobiDB-lite"/>
    </source>
</evidence>
<feature type="region of interest" description="Disordered" evidence="1">
    <location>
        <begin position="1"/>
        <end position="80"/>
    </location>
</feature>
<feature type="region of interest" description="Disordered" evidence="1">
    <location>
        <begin position="93"/>
        <end position="132"/>
    </location>
</feature>
<feature type="non-terminal residue" evidence="2">
    <location>
        <position position="1"/>
    </location>
</feature>
<dbReference type="EMBL" id="JAVRRA010003179">
    <property type="protein sequence ID" value="KAK5276707.1"/>
    <property type="molecule type" value="Genomic_DNA"/>
</dbReference>
<name>A0ABR0M1X8_9PEZI</name>
<reference evidence="2 3" key="1">
    <citation type="submission" date="2023-08" db="EMBL/GenBank/DDBJ databases">
        <title>Black Yeasts Isolated from many extreme environments.</title>
        <authorList>
            <person name="Coleine C."/>
            <person name="Stajich J.E."/>
            <person name="Selbmann L."/>
        </authorList>
    </citation>
    <scope>NUCLEOTIDE SEQUENCE [LARGE SCALE GENOMIC DNA]</scope>
    <source>
        <strain evidence="2 3">CCFEE 536</strain>
    </source>
</reference>
<comment type="caution">
    <text evidence="2">The sequence shown here is derived from an EMBL/GenBank/DDBJ whole genome shotgun (WGS) entry which is preliminary data.</text>
</comment>
<dbReference type="Proteomes" id="UP001357485">
    <property type="component" value="Unassembled WGS sequence"/>
</dbReference>
<organism evidence="2 3">
    <name type="scientific">Cryomyces antarcticus</name>
    <dbReference type="NCBI Taxonomy" id="329879"/>
    <lineage>
        <taxon>Eukaryota</taxon>
        <taxon>Fungi</taxon>
        <taxon>Dikarya</taxon>
        <taxon>Ascomycota</taxon>
        <taxon>Pezizomycotina</taxon>
        <taxon>Dothideomycetes</taxon>
        <taxon>Dothideomycetes incertae sedis</taxon>
        <taxon>Cryomyces</taxon>
    </lineage>
</organism>
<proteinExistence type="predicted"/>
<evidence type="ECO:0000313" key="3">
    <source>
        <dbReference type="Proteomes" id="UP001357485"/>
    </source>
</evidence>
<evidence type="ECO:0000313" key="2">
    <source>
        <dbReference type="EMBL" id="KAK5276707.1"/>
    </source>
</evidence>
<feature type="compositionally biased region" description="Basic and acidic residues" evidence="1">
    <location>
        <begin position="33"/>
        <end position="50"/>
    </location>
</feature>
<feature type="non-terminal residue" evidence="2">
    <location>
        <position position="132"/>
    </location>
</feature>
<protein>
    <submittedName>
        <fullName evidence="2">Uncharacterized protein</fullName>
    </submittedName>
</protein>
<feature type="compositionally biased region" description="Polar residues" evidence="1">
    <location>
        <begin position="103"/>
        <end position="113"/>
    </location>
</feature>
<feature type="compositionally biased region" description="Basic and acidic residues" evidence="1">
    <location>
        <begin position="116"/>
        <end position="132"/>
    </location>
</feature>
<sequence>SGTTSTSRDGRRVQPPSAAKDHRIKRQPTSTDLHIKASRDRPRPSSERCHQVRKRREGTQAQGSDWSVEHRSPEDIDTAQSARCERCHEFAGHSGSRVPYVSDSESGAGTGTSAEEETRVRSFHGCEEKESI</sequence>
<gene>
    <name evidence="2" type="ORF">LTR16_010801</name>
</gene>
<accession>A0ABR0M1X8</accession>